<dbReference type="InterPro" id="IPR001650">
    <property type="entry name" value="Helicase_C-like"/>
</dbReference>
<dbReference type="HAMAP" id="MF_00969">
    <property type="entry name" value="TRCF"/>
    <property type="match status" value="1"/>
</dbReference>
<evidence type="ECO:0000256" key="6">
    <source>
        <dbReference type="ARBA" id="ARBA00022840"/>
    </source>
</evidence>
<dbReference type="GO" id="GO:0003684">
    <property type="term" value="F:damaged DNA binding"/>
    <property type="evidence" value="ECO:0007669"/>
    <property type="project" value="InterPro"/>
</dbReference>
<evidence type="ECO:0000256" key="2">
    <source>
        <dbReference type="ARBA" id="ARBA00022741"/>
    </source>
</evidence>
<dbReference type="STRING" id="639282.DEFDS_0229"/>
<dbReference type="GO" id="GO:0005524">
    <property type="term" value="F:ATP binding"/>
    <property type="evidence" value="ECO:0007669"/>
    <property type="project" value="UniProtKB-UniRule"/>
</dbReference>
<organism evidence="12 13">
    <name type="scientific">Deferribacter desulfuricans (strain DSM 14783 / JCM 11476 / NBRC 101012 / SSM1)</name>
    <dbReference type="NCBI Taxonomy" id="639282"/>
    <lineage>
        <taxon>Bacteria</taxon>
        <taxon>Pseudomonadati</taxon>
        <taxon>Deferribacterota</taxon>
        <taxon>Deferribacteres</taxon>
        <taxon>Deferribacterales</taxon>
        <taxon>Deferribacteraceae</taxon>
        <taxon>Deferribacter</taxon>
    </lineage>
</organism>
<dbReference type="Gene3D" id="2.40.10.170">
    <property type="match status" value="1"/>
</dbReference>
<evidence type="ECO:0000256" key="5">
    <source>
        <dbReference type="ARBA" id="ARBA00022806"/>
    </source>
</evidence>
<evidence type="ECO:0000313" key="13">
    <source>
        <dbReference type="Proteomes" id="UP000001520"/>
    </source>
</evidence>
<dbReference type="Pfam" id="PF17757">
    <property type="entry name" value="UvrB_inter"/>
    <property type="match status" value="1"/>
</dbReference>
<name>D3PAW7_DEFDS</name>
<dbReference type="Proteomes" id="UP000001520">
    <property type="component" value="Chromosome"/>
</dbReference>
<dbReference type="InterPro" id="IPR003711">
    <property type="entry name" value="CarD-like/TRCF_RID"/>
</dbReference>
<dbReference type="PANTHER" id="PTHR47964">
    <property type="entry name" value="ATP-DEPENDENT DNA HELICASE HOMOLOG RECG, CHLOROPLASTIC"/>
    <property type="match status" value="1"/>
</dbReference>
<dbReference type="InterPro" id="IPR011545">
    <property type="entry name" value="DEAD/DEAH_box_helicase_dom"/>
</dbReference>
<dbReference type="eggNOG" id="COG1197">
    <property type="taxonomic scope" value="Bacteria"/>
</dbReference>
<feature type="domain" description="Helicase C-terminal" evidence="11">
    <location>
        <begin position="766"/>
        <end position="920"/>
    </location>
</feature>
<dbReference type="GO" id="GO:0005737">
    <property type="term" value="C:cytoplasm"/>
    <property type="evidence" value="ECO:0007669"/>
    <property type="project" value="UniProtKB-SubCell"/>
</dbReference>
<dbReference type="SUPFAM" id="SSF143517">
    <property type="entry name" value="TRCF domain-like"/>
    <property type="match status" value="1"/>
</dbReference>
<dbReference type="OrthoDB" id="9804325at2"/>
<sequence>MDRSVFSSLWGSSKSFLLRMLLKESQNSSLIICENRNEMEKVVQELNFFLPDTEILSFPEYTHEPFDEVKIESNILSERVTSLKKLITDNDQKVVVGTFYSILKKIFSKSDFKNSIYSLKVGDSISFDELRYILGYLGYVEVEYVGDKGEFIQRGDFFEIFLIDKEYPVRCEFFDDELEAIYYFDPVTIKKVKDVDAIDILPANEILCDEEDLIKNIKDETVRERIKEFGKFAGVHWYAPYVQKLTPFWEYLGEVESVYFLGDGFQNKIENYFDYLLDKFEESHHFYNYKEIFASKNELEAFLDKHEFVILSEVDESSEKLPFRVSSSINFFTPEGTNVYNNAERFIDRLKSLIKDGYSAVISFNNKRFKEIFTQFLKEHEIAFVEGSKFYDLDKCGVLIIDANFSGGFISENYKLAVFTDYEIFGFQKKAKKTKKKEVFKTNISDLEEGDYVVHVDYGIGIYRGIENKEIGGIKGDYIKVEFENGENLYIPISNIGLLQKYIGTKGGTPKLSNLQSNRWKKLKEQAYKSAKKLAVDILKIYAERKSRRGFAFTKSGEILKTVELRFPYEETEDQIVVINEVFNDMESETPMERLVCGDVGFGKTEVAIRAAAKAVENYKQVAILAPTTVLVRQHYQNFIERFKDMPVEIDYISRFKTSREIKRALERLKKGEIDIIIGTHRLLSKDVEFYDLGLLIVDEEQRFGVNHKEKIKALKSNIDVLTLTATPIPRTLQLSLSGLRDMSIINTPPQDREPVSIKIIKNDEELNNAILKELKRGGQVYFLHNKVEDIEKIAYMLKEKFPLSNTSIAHGQMDAKVLDEVFEKFYQGDVDILVCTTIIENGLDIANANTIVINNAHTFGLAQLYQLKGRVGRGNKRGYCYLRIPQNAKINEVARKRLKIISQLSDLGSGFKISTYDLQIRGAGDLLGAEQSGFVVNVGYELYVQMINEAINELKGHKTDLNKTEINSNFPHYIPASYIPSHRERIEYYRKISKLITKEDIDNIKEDLSVFYGDIPEETMNLIYLMCLKNIFSVLGVKTATFFKNSVNMVFLDKNDFDVNIFLSKLKNNDKLVANFKNGNIMSIVYKGEESFLVALFSFFEDYMRVAEKV</sequence>
<reference evidence="12 13" key="1">
    <citation type="journal article" date="2010" name="DNA Res.">
        <title>Bacterial lifestyle in a deep-sea hydrothermal vent chimney revealed by the genome sequence of the thermophilic bacterium Deferribacter desulfuricans SSM1.</title>
        <authorList>
            <person name="Takaki Y."/>
            <person name="Shimamura S."/>
            <person name="Nakagawa S."/>
            <person name="Fukuhara Y."/>
            <person name="Horikawa H."/>
            <person name="Ankai A."/>
            <person name="Harada T."/>
            <person name="Hosoyama A."/>
            <person name="Oguchi A."/>
            <person name="Fukui S."/>
            <person name="Fujita N."/>
            <person name="Takami H."/>
            <person name="Takai K."/>
        </authorList>
    </citation>
    <scope>NUCLEOTIDE SEQUENCE [LARGE SCALE GENOMIC DNA]</scope>
    <source>
        <strain evidence="13">DSM 14783 / JCM 11476 / NBRC 101012 / SSM1</strain>
    </source>
</reference>
<evidence type="ECO:0000259" key="10">
    <source>
        <dbReference type="PROSITE" id="PS51192"/>
    </source>
</evidence>
<dbReference type="GO" id="GO:0016787">
    <property type="term" value="F:hydrolase activity"/>
    <property type="evidence" value="ECO:0007669"/>
    <property type="project" value="UniProtKB-KW"/>
</dbReference>
<keyword evidence="2 9" id="KW-0547">Nucleotide-binding</keyword>
<dbReference type="InterPro" id="IPR036101">
    <property type="entry name" value="CarD-like/TRCF_RID_sf"/>
</dbReference>
<dbReference type="SUPFAM" id="SSF52540">
    <property type="entry name" value="P-loop containing nucleoside triphosphate hydrolases"/>
    <property type="match status" value="4"/>
</dbReference>
<dbReference type="KEGG" id="ddf:DEFDS_0229"/>
<protein>
    <recommendedName>
        <fullName evidence="9">Transcription-repair-coupling factor</fullName>
        <shortName evidence="9">TRCF</shortName>
        <ecNumber evidence="9">3.6.4.-</ecNumber>
    </recommendedName>
</protein>
<dbReference type="SMART" id="SM00982">
    <property type="entry name" value="TRCF"/>
    <property type="match status" value="1"/>
</dbReference>
<comment type="similarity">
    <text evidence="9">In the C-terminal section; belongs to the helicase family. RecG subfamily.</text>
</comment>
<evidence type="ECO:0000256" key="7">
    <source>
        <dbReference type="ARBA" id="ARBA00023125"/>
    </source>
</evidence>
<keyword evidence="8 9" id="KW-0234">DNA repair</keyword>
<dbReference type="SMART" id="SM00490">
    <property type="entry name" value="HELICc"/>
    <property type="match status" value="1"/>
</dbReference>
<dbReference type="InterPro" id="IPR041471">
    <property type="entry name" value="UvrB_inter"/>
</dbReference>
<feature type="domain" description="Helicase ATP-binding" evidence="10">
    <location>
        <begin position="585"/>
        <end position="746"/>
    </location>
</feature>
<dbReference type="InterPro" id="IPR014001">
    <property type="entry name" value="Helicase_ATP-bd"/>
</dbReference>
<evidence type="ECO:0000256" key="4">
    <source>
        <dbReference type="ARBA" id="ARBA00022801"/>
    </source>
</evidence>
<dbReference type="PROSITE" id="PS51192">
    <property type="entry name" value="HELICASE_ATP_BIND_1"/>
    <property type="match status" value="1"/>
</dbReference>
<dbReference type="Gene3D" id="3.40.50.11180">
    <property type="match status" value="1"/>
</dbReference>
<comment type="function">
    <text evidence="9">Couples transcription and DNA repair by recognizing RNA polymerase (RNAP) stalled at DNA lesions. Mediates ATP-dependent release of RNAP and its truncated transcript from the DNA, and recruitment of nucleotide excision repair machinery to the damaged site.</text>
</comment>
<dbReference type="Gene3D" id="3.40.50.300">
    <property type="entry name" value="P-loop containing nucleotide triphosphate hydrolases"/>
    <property type="match status" value="2"/>
</dbReference>
<comment type="similarity">
    <text evidence="9">In the N-terminal section; belongs to the UvrB family.</text>
</comment>
<dbReference type="CDD" id="cd17991">
    <property type="entry name" value="DEXHc_TRCF"/>
    <property type="match status" value="1"/>
</dbReference>
<dbReference type="Pfam" id="PF00271">
    <property type="entry name" value="Helicase_C"/>
    <property type="match status" value="1"/>
</dbReference>
<evidence type="ECO:0000256" key="1">
    <source>
        <dbReference type="ARBA" id="ARBA00022490"/>
    </source>
</evidence>
<comment type="subcellular location">
    <subcellularLocation>
        <location evidence="9">Cytoplasm</location>
    </subcellularLocation>
</comment>
<dbReference type="GO" id="GO:0000716">
    <property type="term" value="P:transcription-coupled nucleotide-excision repair, DNA damage recognition"/>
    <property type="evidence" value="ECO:0007669"/>
    <property type="project" value="UniProtKB-UniRule"/>
</dbReference>
<dbReference type="Pfam" id="PF00270">
    <property type="entry name" value="DEAD"/>
    <property type="match status" value="1"/>
</dbReference>
<dbReference type="SUPFAM" id="SSF141259">
    <property type="entry name" value="CarD-like"/>
    <property type="match status" value="1"/>
</dbReference>
<accession>D3PAW7</accession>
<dbReference type="Pfam" id="PF03461">
    <property type="entry name" value="TRCF"/>
    <property type="match status" value="1"/>
</dbReference>
<dbReference type="PROSITE" id="PS51194">
    <property type="entry name" value="HELICASE_CTER"/>
    <property type="match status" value="1"/>
</dbReference>
<keyword evidence="1 9" id="KW-0963">Cytoplasm</keyword>
<dbReference type="Gene3D" id="3.90.1150.50">
    <property type="entry name" value="Transcription-repair-coupling factor, D7 domain"/>
    <property type="match status" value="1"/>
</dbReference>
<dbReference type="RefSeq" id="WP_013006988.1">
    <property type="nucleotide sequence ID" value="NC_013939.1"/>
</dbReference>
<dbReference type="Pfam" id="PF02559">
    <property type="entry name" value="CarD_TRCF_RID"/>
    <property type="match status" value="1"/>
</dbReference>
<keyword evidence="13" id="KW-1185">Reference proteome</keyword>
<keyword evidence="4 9" id="KW-0378">Hydrolase</keyword>
<evidence type="ECO:0000256" key="9">
    <source>
        <dbReference type="HAMAP-Rule" id="MF_00969"/>
    </source>
</evidence>
<dbReference type="AlphaFoldDB" id="D3PAW7"/>
<evidence type="ECO:0000256" key="8">
    <source>
        <dbReference type="ARBA" id="ARBA00023204"/>
    </source>
</evidence>
<dbReference type="GO" id="GO:0003678">
    <property type="term" value="F:DNA helicase activity"/>
    <property type="evidence" value="ECO:0007669"/>
    <property type="project" value="TreeGrafter"/>
</dbReference>
<dbReference type="GO" id="GO:0006355">
    <property type="term" value="P:regulation of DNA-templated transcription"/>
    <property type="evidence" value="ECO:0007669"/>
    <property type="project" value="UniProtKB-UniRule"/>
</dbReference>
<proteinExistence type="inferred from homology"/>
<dbReference type="InterPro" id="IPR037235">
    <property type="entry name" value="TRCF-like_C_D7"/>
</dbReference>
<dbReference type="SMART" id="SM01058">
    <property type="entry name" value="CarD_TRCF"/>
    <property type="match status" value="1"/>
</dbReference>
<keyword evidence="5" id="KW-0347">Helicase</keyword>
<dbReference type="InterPro" id="IPR047112">
    <property type="entry name" value="RecG/Mfd"/>
</dbReference>
<keyword evidence="6 9" id="KW-0067">ATP-binding</keyword>
<evidence type="ECO:0000313" key="12">
    <source>
        <dbReference type="EMBL" id="BAI79740.1"/>
    </source>
</evidence>
<keyword evidence="3 9" id="KW-0227">DNA damage</keyword>
<evidence type="ECO:0000256" key="3">
    <source>
        <dbReference type="ARBA" id="ARBA00022763"/>
    </source>
</evidence>
<dbReference type="EC" id="3.6.4.-" evidence="9"/>
<dbReference type="InterPro" id="IPR027417">
    <property type="entry name" value="P-loop_NTPase"/>
</dbReference>
<keyword evidence="7 9" id="KW-0238">DNA-binding</keyword>
<dbReference type="Gene3D" id="3.30.2060.10">
    <property type="entry name" value="Penicillin-binding protein 1b domain"/>
    <property type="match status" value="1"/>
</dbReference>
<dbReference type="PANTHER" id="PTHR47964:SF1">
    <property type="entry name" value="ATP-DEPENDENT DNA HELICASE HOMOLOG RECG, CHLOROPLASTIC"/>
    <property type="match status" value="1"/>
</dbReference>
<gene>
    <name evidence="9" type="primary">mfd</name>
    <name evidence="12" type="ordered locus">DEFDS_0229</name>
</gene>
<dbReference type="SMART" id="SM00487">
    <property type="entry name" value="DEXDc"/>
    <property type="match status" value="1"/>
</dbReference>
<dbReference type="InterPro" id="IPR004576">
    <property type="entry name" value="Mfd"/>
</dbReference>
<dbReference type="InterPro" id="IPR005118">
    <property type="entry name" value="TRCF_C"/>
</dbReference>
<evidence type="ECO:0000259" key="11">
    <source>
        <dbReference type="PROSITE" id="PS51194"/>
    </source>
</evidence>
<dbReference type="EMBL" id="AP011529">
    <property type="protein sequence ID" value="BAI79740.1"/>
    <property type="molecule type" value="Genomic_DNA"/>
</dbReference>
<dbReference type="NCBIfam" id="TIGR00580">
    <property type="entry name" value="mfd"/>
    <property type="match status" value="1"/>
</dbReference>
<dbReference type="HOGENOM" id="CLU_005122_1_3_0"/>